<evidence type="ECO:0000256" key="1">
    <source>
        <dbReference type="ARBA" id="ARBA00010171"/>
    </source>
</evidence>
<dbReference type="GO" id="GO:0030915">
    <property type="term" value="C:Smc5-Smc6 complex"/>
    <property type="evidence" value="ECO:0007669"/>
    <property type="project" value="TreeGrafter"/>
</dbReference>
<dbReference type="InterPro" id="IPR027417">
    <property type="entry name" value="P-loop_NTPase"/>
</dbReference>
<dbReference type="WBParaSite" id="ACOC_0000870301-mRNA-1">
    <property type="protein sequence ID" value="ACOC_0000870301-mRNA-1"/>
    <property type="gene ID" value="ACOC_0000870301"/>
</dbReference>
<evidence type="ECO:0000256" key="2">
    <source>
        <dbReference type="ARBA" id="ARBA00018687"/>
    </source>
</evidence>
<dbReference type="OrthoDB" id="10254973at2759"/>
<keyword evidence="3" id="KW-0175">Coiled coil</keyword>
<comment type="similarity">
    <text evidence="1">Belongs to the SMC family. SMC5 subfamily.</text>
</comment>
<dbReference type="GO" id="GO:0005634">
    <property type="term" value="C:nucleus"/>
    <property type="evidence" value="ECO:0007669"/>
    <property type="project" value="TreeGrafter"/>
</dbReference>
<sequence length="468" mass="53684">MEDLHGVMVNALLPGKDNSAFVPHRRHLRSEFLCKTVKIVECKFLHYVSGRCNCSSGSWSAANSVFSLRGEDMNLSEVMEGRLRAFRNCRINVADEAWRWHEGNCEKFRYPVFVPVLHVAVPNGRCALFLENLIAFRDLPMFNLDCKEDEALLTNRRHSWKLNSTVISPSQVDLLVRSVDDVKQYLCNAAMLDLVTNGASKINDLYGTIRTTFYVSVLRRICKVLKLHDKVSSLQSHVASFLSAKITLFECLDNECGLKILNPEQMIPEGKEILGCLKKLCTDESIPKDMPMHRDFDGNEFWKRGKISLVGRREQQKATKEELMTSLMKETTEWWKPIEELIQNITVNYLKFFAQIGCAGEVYLDEPEDPLSLTECGFTIMDSFHLGERLKRLIHQVQSGGKRSVSTMLYLLALHGLCPVPFRCVYEINKDMIPVNGRRCLISLWKRLVARRIWLRPNTFLNSTESLL</sequence>
<dbReference type="GO" id="GO:0003697">
    <property type="term" value="F:single-stranded DNA binding"/>
    <property type="evidence" value="ECO:0007669"/>
    <property type="project" value="TreeGrafter"/>
</dbReference>
<evidence type="ECO:0000313" key="5">
    <source>
        <dbReference type="Proteomes" id="UP000267027"/>
    </source>
</evidence>
<dbReference type="PANTHER" id="PTHR45916">
    <property type="entry name" value="STRUCTURAL MAINTENANCE OF CHROMOSOMES PROTEIN 5"/>
    <property type="match status" value="1"/>
</dbReference>
<dbReference type="AlphaFoldDB" id="A0A0R3PSQ3"/>
<organism evidence="6">
    <name type="scientific">Angiostrongylus costaricensis</name>
    <name type="common">Nematode worm</name>
    <dbReference type="NCBI Taxonomy" id="334426"/>
    <lineage>
        <taxon>Eukaryota</taxon>
        <taxon>Metazoa</taxon>
        <taxon>Ecdysozoa</taxon>
        <taxon>Nematoda</taxon>
        <taxon>Chromadorea</taxon>
        <taxon>Rhabditida</taxon>
        <taxon>Rhabditina</taxon>
        <taxon>Rhabditomorpha</taxon>
        <taxon>Strongyloidea</taxon>
        <taxon>Metastrongylidae</taxon>
        <taxon>Angiostrongylus</taxon>
    </lineage>
</organism>
<reference evidence="4 5" key="2">
    <citation type="submission" date="2018-11" db="EMBL/GenBank/DDBJ databases">
        <authorList>
            <consortium name="Pathogen Informatics"/>
        </authorList>
    </citation>
    <scope>NUCLEOTIDE SEQUENCE [LARGE SCALE GENOMIC DNA]</scope>
    <source>
        <strain evidence="4 5">Costa Rica</strain>
    </source>
</reference>
<keyword evidence="5" id="KW-1185">Reference proteome</keyword>
<protein>
    <recommendedName>
        <fullName evidence="2">Structural maintenance of chromosomes protein 5</fullName>
    </recommendedName>
</protein>
<dbReference type="GO" id="GO:0000724">
    <property type="term" value="P:double-strand break repair via homologous recombination"/>
    <property type="evidence" value="ECO:0007669"/>
    <property type="project" value="TreeGrafter"/>
</dbReference>
<evidence type="ECO:0000313" key="6">
    <source>
        <dbReference type="WBParaSite" id="ACOC_0000870301-mRNA-1"/>
    </source>
</evidence>
<evidence type="ECO:0000256" key="3">
    <source>
        <dbReference type="ARBA" id="ARBA00023054"/>
    </source>
</evidence>
<name>A0A0R3PSQ3_ANGCS</name>
<dbReference type="EMBL" id="UYYA01004190">
    <property type="protein sequence ID" value="VDM60289.1"/>
    <property type="molecule type" value="Genomic_DNA"/>
</dbReference>
<evidence type="ECO:0000313" key="4">
    <source>
        <dbReference type="EMBL" id="VDM60289.1"/>
    </source>
</evidence>
<reference evidence="6" key="1">
    <citation type="submission" date="2017-02" db="UniProtKB">
        <authorList>
            <consortium name="WormBaseParasite"/>
        </authorList>
    </citation>
    <scope>IDENTIFICATION</scope>
</reference>
<proteinExistence type="inferred from homology"/>
<gene>
    <name evidence="4" type="ORF">ACOC_LOCUS8704</name>
</gene>
<dbReference type="Proteomes" id="UP000267027">
    <property type="component" value="Unassembled WGS sequence"/>
</dbReference>
<accession>A0A0R3PSQ3</accession>
<dbReference type="Gene3D" id="3.40.50.300">
    <property type="entry name" value="P-loop containing nucleotide triphosphate hydrolases"/>
    <property type="match status" value="1"/>
</dbReference>
<dbReference type="STRING" id="334426.A0A0R3PSQ3"/>
<dbReference type="PANTHER" id="PTHR45916:SF1">
    <property type="entry name" value="STRUCTURAL MAINTENANCE OF CHROMOSOMES PROTEIN 5"/>
    <property type="match status" value="1"/>
</dbReference>